<comment type="caution">
    <text evidence="2">The sequence shown here is derived from an EMBL/GenBank/DDBJ whole genome shotgun (WGS) entry which is preliminary data.</text>
</comment>
<feature type="transmembrane region" description="Helical" evidence="1">
    <location>
        <begin position="30"/>
        <end position="51"/>
    </location>
</feature>
<dbReference type="AlphaFoldDB" id="A0A8J3MPL6"/>
<feature type="transmembrane region" description="Helical" evidence="1">
    <location>
        <begin position="7"/>
        <end position="24"/>
    </location>
</feature>
<dbReference type="EMBL" id="BNJF01000001">
    <property type="protein sequence ID" value="GHO41891.1"/>
    <property type="molecule type" value="Genomic_DNA"/>
</dbReference>
<evidence type="ECO:0000313" key="3">
    <source>
        <dbReference type="Proteomes" id="UP000612362"/>
    </source>
</evidence>
<gene>
    <name evidence="2" type="ORF">KSX_00540</name>
</gene>
<proteinExistence type="predicted"/>
<accession>A0A8J3MPL6</accession>
<keyword evidence="1" id="KW-0472">Membrane</keyword>
<evidence type="ECO:0000256" key="1">
    <source>
        <dbReference type="SAM" id="Phobius"/>
    </source>
</evidence>
<reference evidence="2" key="1">
    <citation type="submission" date="2020-10" db="EMBL/GenBank/DDBJ databases">
        <title>Taxonomic study of unclassified bacteria belonging to the class Ktedonobacteria.</title>
        <authorList>
            <person name="Yabe S."/>
            <person name="Wang C.M."/>
            <person name="Zheng Y."/>
            <person name="Sakai Y."/>
            <person name="Cavaletti L."/>
            <person name="Monciardini P."/>
            <person name="Donadio S."/>
        </authorList>
    </citation>
    <scope>NUCLEOTIDE SEQUENCE</scope>
    <source>
        <strain evidence="2">SOSP1-1</strain>
    </source>
</reference>
<sequence>MRVGGVRILALGIVAIIVGLYFLISPNTVSYAPAFYILGGGILFIIIGWLLR</sequence>
<name>A0A8J3MPL6_9CHLR</name>
<keyword evidence="1" id="KW-1133">Transmembrane helix</keyword>
<evidence type="ECO:0000313" key="2">
    <source>
        <dbReference type="EMBL" id="GHO41891.1"/>
    </source>
</evidence>
<dbReference type="Proteomes" id="UP000612362">
    <property type="component" value="Unassembled WGS sequence"/>
</dbReference>
<protein>
    <submittedName>
        <fullName evidence="2">Uncharacterized protein</fullName>
    </submittedName>
</protein>
<organism evidence="2 3">
    <name type="scientific">Ktedonospora formicarum</name>
    <dbReference type="NCBI Taxonomy" id="2778364"/>
    <lineage>
        <taxon>Bacteria</taxon>
        <taxon>Bacillati</taxon>
        <taxon>Chloroflexota</taxon>
        <taxon>Ktedonobacteria</taxon>
        <taxon>Ktedonobacterales</taxon>
        <taxon>Ktedonobacteraceae</taxon>
        <taxon>Ktedonospora</taxon>
    </lineage>
</organism>
<keyword evidence="3" id="KW-1185">Reference proteome</keyword>
<keyword evidence="1" id="KW-0812">Transmembrane</keyword>